<dbReference type="SUPFAM" id="SSF46785">
    <property type="entry name" value="Winged helix' DNA-binding domain"/>
    <property type="match status" value="1"/>
</dbReference>
<dbReference type="GO" id="GO:0000976">
    <property type="term" value="F:transcription cis-regulatory region binding"/>
    <property type="evidence" value="ECO:0007669"/>
    <property type="project" value="TreeGrafter"/>
</dbReference>
<dbReference type="GO" id="GO:0003700">
    <property type="term" value="F:DNA-binding transcription factor activity"/>
    <property type="evidence" value="ECO:0007669"/>
    <property type="project" value="InterPro"/>
</dbReference>
<organism evidence="6 7">
    <name type="scientific">Bacillus safensis</name>
    <dbReference type="NCBI Taxonomy" id="561879"/>
    <lineage>
        <taxon>Bacteria</taxon>
        <taxon>Bacillati</taxon>
        <taxon>Bacillota</taxon>
        <taxon>Bacilli</taxon>
        <taxon>Bacillales</taxon>
        <taxon>Bacillaceae</taxon>
        <taxon>Bacillus</taxon>
    </lineage>
</organism>
<feature type="domain" description="HTH lysR-type" evidence="5">
    <location>
        <begin position="1"/>
        <end position="58"/>
    </location>
</feature>
<dbReference type="GeneID" id="61770278"/>
<gene>
    <name evidence="6" type="primary">cysL_3</name>
    <name evidence="6" type="ORF">FX981_03534</name>
</gene>
<evidence type="ECO:0000256" key="3">
    <source>
        <dbReference type="ARBA" id="ARBA00023125"/>
    </source>
</evidence>
<dbReference type="InterPro" id="IPR036390">
    <property type="entry name" value="WH_DNA-bd_sf"/>
</dbReference>
<dbReference type="PROSITE" id="PS50931">
    <property type="entry name" value="HTH_LYSR"/>
    <property type="match status" value="1"/>
</dbReference>
<dbReference type="InterPro" id="IPR036388">
    <property type="entry name" value="WH-like_DNA-bd_sf"/>
</dbReference>
<accession>A0A5C0WMG6</accession>
<dbReference type="Gene3D" id="1.10.10.10">
    <property type="entry name" value="Winged helix-like DNA-binding domain superfamily/Winged helix DNA-binding domain"/>
    <property type="match status" value="1"/>
</dbReference>
<sequence length="290" mass="33963">MDEKDWILLDILYNEQNLTKTAEKLYTSQPSITYRLNKIEEVFEIKLFNKRHKGITFTVEGEHLVFYARRMLKELQDTKDQIVNLGKEVQGHLRLGVSSNFAQYKLPKLLRDFSNMYPNVQFSVQTGWSTDVMKLLDAGIVQVGIIRGDHRWKGEKERLTKEKLLIISRDPINIGQLPLLPFIKYQTDNSLKTILDDWMYDNLVLQPNIAMKVDRHETCKEMVKQGLGYSIAPEICLRNSDKLYTMEIYDTKKKPLTRDTWLMYDQKSTETKTVKAFIEFLRGEQVSSVL</sequence>
<dbReference type="InterPro" id="IPR005119">
    <property type="entry name" value="LysR_subst-bd"/>
</dbReference>
<dbReference type="Proteomes" id="UP000325032">
    <property type="component" value="Chromosome"/>
</dbReference>
<keyword evidence="3" id="KW-0238">DNA-binding</keyword>
<dbReference type="EMBL" id="CP043404">
    <property type="protein sequence ID" value="QEK65264.1"/>
    <property type="molecule type" value="Genomic_DNA"/>
</dbReference>
<dbReference type="RefSeq" id="WP_111927454.1">
    <property type="nucleotide sequence ID" value="NZ_CP043404.1"/>
</dbReference>
<keyword evidence="2" id="KW-0805">Transcription regulation</keyword>
<dbReference type="PANTHER" id="PTHR30126">
    <property type="entry name" value="HTH-TYPE TRANSCRIPTIONAL REGULATOR"/>
    <property type="match status" value="1"/>
</dbReference>
<name>A0A5C0WMG6_BACIA</name>
<dbReference type="Gene3D" id="3.40.190.290">
    <property type="match status" value="1"/>
</dbReference>
<protein>
    <submittedName>
        <fullName evidence="6">HTH-type transcriptional regulator CysL</fullName>
    </submittedName>
</protein>
<dbReference type="Pfam" id="PF00126">
    <property type="entry name" value="HTH_1"/>
    <property type="match status" value="1"/>
</dbReference>
<evidence type="ECO:0000256" key="4">
    <source>
        <dbReference type="ARBA" id="ARBA00023163"/>
    </source>
</evidence>
<proteinExistence type="inferred from homology"/>
<keyword evidence="4" id="KW-0804">Transcription</keyword>
<keyword evidence="7" id="KW-1185">Reference proteome</keyword>
<evidence type="ECO:0000313" key="6">
    <source>
        <dbReference type="EMBL" id="QEK65264.1"/>
    </source>
</evidence>
<dbReference type="SUPFAM" id="SSF53850">
    <property type="entry name" value="Periplasmic binding protein-like II"/>
    <property type="match status" value="1"/>
</dbReference>
<evidence type="ECO:0000313" key="7">
    <source>
        <dbReference type="Proteomes" id="UP000325032"/>
    </source>
</evidence>
<comment type="similarity">
    <text evidence="1">Belongs to the LysR transcriptional regulatory family.</text>
</comment>
<reference evidence="6 7" key="1">
    <citation type="journal article" date="2018" name="Plant Biotechnol. Rep.">
        <title>Diversity and antifungal activity of endophytic bacteria associated with Panax ginseng seedlings.</title>
        <authorList>
            <person name="Park J.M."/>
            <person name="Hong C.E."/>
            <person name="Jo S.H."/>
        </authorList>
    </citation>
    <scope>NUCLEOTIDE SEQUENCE [LARGE SCALE GENOMIC DNA]</scope>
    <source>
        <strain evidence="6 7">PgKB20</strain>
    </source>
</reference>
<dbReference type="InterPro" id="IPR000847">
    <property type="entry name" value="LysR_HTH_N"/>
</dbReference>
<evidence type="ECO:0000256" key="1">
    <source>
        <dbReference type="ARBA" id="ARBA00009437"/>
    </source>
</evidence>
<dbReference type="CDD" id="cd05466">
    <property type="entry name" value="PBP2_LTTR_substrate"/>
    <property type="match status" value="1"/>
</dbReference>
<evidence type="ECO:0000256" key="2">
    <source>
        <dbReference type="ARBA" id="ARBA00023015"/>
    </source>
</evidence>
<dbReference type="Pfam" id="PF03466">
    <property type="entry name" value="LysR_substrate"/>
    <property type="match status" value="1"/>
</dbReference>
<dbReference type="PANTHER" id="PTHR30126:SF78">
    <property type="entry name" value="HTH LYSR-TYPE DOMAIN-CONTAINING PROTEIN"/>
    <property type="match status" value="1"/>
</dbReference>
<evidence type="ECO:0000259" key="5">
    <source>
        <dbReference type="PROSITE" id="PS50931"/>
    </source>
</evidence>
<dbReference type="AlphaFoldDB" id="A0A5C0WMG6"/>